<dbReference type="SUPFAM" id="SSF53474">
    <property type="entry name" value="alpha/beta-Hydrolases"/>
    <property type="match status" value="1"/>
</dbReference>
<dbReference type="Gene3D" id="3.40.50.1820">
    <property type="entry name" value="alpha/beta hydrolase"/>
    <property type="match status" value="1"/>
</dbReference>
<evidence type="ECO:0000256" key="5">
    <source>
        <dbReference type="ARBA" id="ARBA00022525"/>
    </source>
</evidence>
<evidence type="ECO:0000259" key="9">
    <source>
        <dbReference type="Pfam" id="PF00151"/>
    </source>
</evidence>
<evidence type="ECO:0000256" key="8">
    <source>
        <dbReference type="RuleBase" id="RU004262"/>
    </source>
</evidence>
<dbReference type="EC" id="3.1.1.32" evidence="4"/>
<dbReference type="Pfam" id="PF00151">
    <property type="entry name" value="Lipase"/>
    <property type="match status" value="1"/>
</dbReference>
<evidence type="ECO:0000256" key="4">
    <source>
        <dbReference type="ARBA" id="ARBA00013179"/>
    </source>
</evidence>
<dbReference type="PANTHER" id="PTHR11610">
    <property type="entry name" value="LIPASE"/>
    <property type="match status" value="1"/>
</dbReference>
<dbReference type="InterPro" id="IPR029058">
    <property type="entry name" value="AB_hydrolase_fold"/>
</dbReference>
<comment type="subcellular location">
    <subcellularLocation>
        <location evidence="2">Secreted</location>
    </subcellularLocation>
</comment>
<dbReference type="Proteomes" id="UP001168990">
    <property type="component" value="Unassembled WGS sequence"/>
</dbReference>
<dbReference type="InterPro" id="IPR000734">
    <property type="entry name" value="TAG_lipase"/>
</dbReference>
<dbReference type="AlphaFoldDB" id="A0AA39FVA8"/>
<reference evidence="10" key="2">
    <citation type="submission" date="2023-03" db="EMBL/GenBank/DDBJ databases">
        <authorList>
            <person name="Inwood S.N."/>
            <person name="Skelly J.G."/>
            <person name="Guhlin J."/>
            <person name="Harrop T.W.R."/>
            <person name="Goldson S.G."/>
            <person name="Dearden P.K."/>
        </authorList>
    </citation>
    <scope>NUCLEOTIDE SEQUENCE</scope>
    <source>
        <strain evidence="10">Irish</strain>
        <tissue evidence="10">Whole body</tissue>
    </source>
</reference>
<evidence type="ECO:0000256" key="7">
    <source>
        <dbReference type="ARBA" id="ARBA00023157"/>
    </source>
</evidence>
<dbReference type="InterPro" id="IPR033906">
    <property type="entry name" value="Lipase_N"/>
</dbReference>
<feature type="domain" description="Lipase" evidence="9">
    <location>
        <begin position="35"/>
        <end position="346"/>
    </location>
</feature>
<dbReference type="CDD" id="cd00707">
    <property type="entry name" value="Pancreat_lipase_like"/>
    <property type="match status" value="1"/>
</dbReference>
<dbReference type="EMBL" id="JAQQBS010000001">
    <property type="protein sequence ID" value="KAK0176507.1"/>
    <property type="molecule type" value="Genomic_DNA"/>
</dbReference>
<evidence type="ECO:0000313" key="11">
    <source>
        <dbReference type="Proteomes" id="UP001168990"/>
    </source>
</evidence>
<dbReference type="GO" id="GO:0016042">
    <property type="term" value="P:lipid catabolic process"/>
    <property type="evidence" value="ECO:0007669"/>
    <property type="project" value="TreeGrafter"/>
</dbReference>
<dbReference type="GO" id="GO:0008970">
    <property type="term" value="F:phospholipase A1 activity"/>
    <property type="evidence" value="ECO:0007669"/>
    <property type="project" value="UniProtKB-EC"/>
</dbReference>
<comment type="caution">
    <text evidence="10">The sequence shown here is derived from an EMBL/GenBank/DDBJ whole genome shotgun (WGS) entry which is preliminary data.</text>
</comment>
<dbReference type="PRINTS" id="PR00821">
    <property type="entry name" value="TAGLIPASE"/>
</dbReference>
<keyword evidence="5" id="KW-0964">Secreted</keyword>
<dbReference type="GO" id="GO:0005615">
    <property type="term" value="C:extracellular space"/>
    <property type="evidence" value="ECO:0007669"/>
    <property type="project" value="TreeGrafter"/>
</dbReference>
<accession>A0AA39FVA8</accession>
<evidence type="ECO:0000256" key="1">
    <source>
        <dbReference type="ARBA" id="ARBA00000111"/>
    </source>
</evidence>
<evidence type="ECO:0000256" key="6">
    <source>
        <dbReference type="ARBA" id="ARBA00022801"/>
    </source>
</evidence>
<reference evidence="10" key="1">
    <citation type="journal article" date="2023" name="bioRxiv">
        <title>Scaffold-level genome assemblies of two parasitoid biocontrol wasps reveal the parthenogenesis mechanism and an associated novel virus.</title>
        <authorList>
            <person name="Inwood S."/>
            <person name="Skelly J."/>
            <person name="Guhlin J."/>
            <person name="Harrop T."/>
            <person name="Goldson S."/>
            <person name="Dearden P."/>
        </authorList>
    </citation>
    <scope>NUCLEOTIDE SEQUENCE</scope>
    <source>
        <strain evidence="10">Irish</strain>
        <tissue evidence="10">Whole body</tissue>
    </source>
</reference>
<comment type="similarity">
    <text evidence="3 8">Belongs to the AB hydrolase superfamily. Lipase family.</text>
</comment>
<comment type="catalytic activity">
    <reaction evidence="1">
        <text>a 1,2-diacyl-sn-glycero-3-phosphocholine + H2O = a 2-acyl-sn-glycero-3-phosphocholine + a fatty acid + H(+)</text>
        <dbReference type="Rhea" id="RHEA:18689"/>
        <dbReference type="ChEBI" id="CHEBI:15377"/>
        <dbReference type="ChEBI" id="CHEBI:15378"/>
        <dbReference type="ChEBI" id="CHEBI:28868"/>
        <dbReference type="ChEBI" id="CHEBI:57643"/>
        <dbReference type="ChEBI" id="CHEBI:57875"/>
        <dbReference type="EC" id="3.1.1.32"/>
    </reaction>
</comment>
<name>A0AA39FVA8_9HYME</name>
<gene>
    <name evidence="10" type="ORF">PV328_000638</name>
</gene>
<keyword evidence="6" id="KW-0378">Hydrolase</keyword>
<evidence type="ECO:0000256" key="3">
    <source>
        <dbReference type="ARBA" id="ARBA00010701"/>
    </source>
</evidence>
<keyword evidence="7" id="KW-1015">Disulfide bond</keyword>
<organism evidence="10 11">
    <name type="scientific">Microctonus aethiopoides</name>
    <dbReference type="NCBI Taxonomy" id="144406"/>
    <lineage>
        <taxon>Eukaryota</taxon>
        <taxon>Metazoa</taxon>
        <taxon>Ecdysozoa</taxon>
        <taxon>Arthropoda</taxon>
        <taxon>Hexapoda</taxon>
        <taxon>Insecta</taxon>
        <taxon>Pterygota</taxon>
        <taxon>Neoptera</taxon>
        <taxon>Endopterygota</taxon>
        <taxon>Hymenoptera</taxon>
        <taxon>Apocrita</taxon>
        <taxon>Ichneumonoidea</taxon>
        <taxon>Braconidae</taxon>
        <taxon>Euphorinae</taxon>
        <taxon>Microctonus</taxon>
    </lineage>
</organism>
<dbReference type="InterPro" id="IPR013818">
    <property type="entry name" value="Lipase"/>
</dbReference>
<evidence type="ECO:0000256" key="2">
    <source>
        <dbReference type="ARBA" id="ARBA00004613"/>
    </source>
</evidence>
<protein>
    <recommendedName>
        <fullName evidence="4">phospholipase A1</fullName>
        <ecNumber evidence="4">3.1.1.32</ecNumber>
    </recommendedName>
</protein>
<proteinExistence type="inferred from homology"/>
<sequence>MNKTSTKASEVDCFGFGSTISRGLAWFYKNDGLLTSLDVKFFLTSRNQPRRVEVITGRQFGLEWTDFKIQRRTIIIVHGFLSHGKESWIKDMEKAFLLWGDVNVVVVDWSARGNTWNYYKAAVNTRAVGRKINQFLTHIVNATRDDGADEPHWGSIHMIGHSLGAHICGVAAKEFKKVPTAWKIKRITGLDPAQPCIVNTEFSLDINDAVFVDIIHTNGRLLSELGFGLPDAIGHVDFYPNGGKTQPGCVRLDEFPYHYLGIPKSFIEQAICSHGRAYLYFTESIIAATNQNGTFWGYNWDRTYRRAIEIINETCNERNCIEMGINADNYSNRGTFFVMTSSIKPFSELNDDDKYELSKQLQDDFQDDYLD</sequence>
<keyword evidence="11" id="KW-1185">Reference proteome</keyword>
<evidence type="ECO:0000313" key="10">
    <source>
        <dbReference type="EMBL" id="KAK0176507.1"/>
    </source>
</evidence>